<evidence type="ECO:0000256" key="5">
    <source>
        <dbReference type="ARBA" id="ARBA00022771"/>
    </source>
</evidence>
<dbReference type="Proteomes" id="UP001432011">
    <property type="component" value="Chromosome"/>
</dbReference>
<evidence type="ECO:0000256" key="8">
    <source>
        <dbReference type="ARBA" id="ARBA00023186"/>
    </source>
</evidence>
<dbReference type="NCBIfam" id="TIGR02349">
    <property type="entry name" value="DnaJ_bact"/>
    <property type="match status" value="1"/>
</dbReference>
<keyword evidence="4 9" id="KW-0677">Repeat</keyword>
<dbReference type="Gene3D" id="2.10.230.10">
    <property type="entry name" value="Heat shock protein DnaJ, cysteine-rich domain"/>
    <property type="match status" value="1"/>
</dbReference>
<dbReference type="InterPro" id="IPR036869">
    <property type="entry name" value="J_dom_sf"/>
</dbReference>
<gene>
    <name evidence="9 13" type="primary">dnaJ</name>
    <name evidence="13" type="ORF">OG913_00095</name>
</gene>
<dbReference type="PROSITE" id="PS50076">
    <property type="entry name" value="DNAJ_2"/>
    <property type="match status" value="1"/>
</dbReference>
<feature type="domain" description="CR-type" evidence="12">
    <location>
        <begin position="131"/>
        <end position="213"/>
    </location>
</feature>
<name>A0ABZ1SSW0_9ACTN</name>
<evidence type="ECO:0000256" key="3">
    <source>
        <dbReference type="ARBA" id="ARBA00022723"/>
    </source>
</evidence>
<dbReference type="Gene3D" id="1.10.287.110">
    <property type="entry name" value="DnaJ domain"/>
    <property type="match status" value="1"/>
</dbReference>
<feature type="binding site" evidence="9">
    <location>
        <position position="161"/>
    </location>
    <ligand>
        <name>Zn(2+)</name>
        <dbReference type="ChEBI" id="CHEBI:29105"/>
        <label>2</label>
    </ligand>
</feature>
<dbReference type="PRINTS" id="PR00625">
    <property type="entry name" value="JDOMAIN"/>
</dbReference>
<comment type="function">
    <text evidence="9">Participates actively in the response to hyperosmotic and heat shock by preventing the aggregation of stress-denatured proteins and by disaggregating proteins, also in an autonomous, DnaK-independent fashion. Unfolded proteins bind initially to DnaJ; upon interaction with the DnaJ-bound protein, DnaK hydrolyzes its bound ATP, resulting in the formation of a stable complex. GrpE releases ADP from DnaK; ATP binding to DnaK triggers the release of the substrate protein, thus completing the reaction cycle. Several rounds of ATP-dependent interactions between DnaJ, DnaK and GrpE are required for fully efficient folding. Also involved, together with DnaK and GrpE, in the DNA replication of plasmids through activation of initiation proteins.</text>
</comment>
<organism evidence="13 14">
    <name type="scientific">Microbispora hainanensis</name>
    <dbReference type="NCBI Taxonomy" id="568844"/>
    <lineage>
        <taxon>Bacteria</taxon>
        <taxon>Bacillati</taxon>
        <taxon>Actinomycetota</taxon>
        <taxon>Actinomycetes</taxon>
        <taxon>Streptosporangiales</taxon>
        <taxon>Streptosporangiaceae</taxon>
        <taxon>Microbispora</taxon>
    </lineage>
</organism>
<dbReference type="Pfam" id="PF00684">
    <property type="entry name" value="DnaJ_CXXCXGXG"/>
    <property type="match status" value="1"/>
</dbReference>
<keyword evidence="2 9" id="KW-0235">DNA replication</keyword>
<dbReference type="NCBIfam" id="NF010871">
    <property type="entry name" value="PRK14278.1"/>
    <property type="match status" value="1"/>
</dbReference>
<feature type="binding site" evidence="9">
    <location>
        <position position="204"/>
    </location>
    <ligand>
        <name>Zn(2+)</name>
        <dbReference type="ChEBI" id="CHEBI:29105"/>
        <label>1</label>
    </ligand>
</feature>
<dbReference type="HAMAP" id="MF_01152">
    <property type="entry name" value="DnaJ"/>
    <property type="match status" value="1"/>
</dbReference>
<comment type="subcellular location">
    <subcellularLocation>
        <location evidence="9">Cytoplasm</location>
    </subcellularLocation>
</comment>
<dbReference type="SUPFAM" id="SSF57938">
    <property type="entry name" value="DnaJ/Hsp40 cysteine-rich domain"/>
    <property type="match status" value="1"/>
</dbReference>
<proteinExistence type="inferred from homology"/>
<keyword evidence="7 9" id="KW-0346">Stress response</keyword>
<dbReference type="InterPro" id="IPR012724">
    <property type="entry name" value="DnaJ"/>
</dbReference>
<evidence type="ECO:0000256" key="10">
    <source>
        <dbReference type="PROSITE-ProRule" id="PRU00546"/>
    </source>
</evidence>
<dbReference type="CDD" id="cd10747">
    <property type="entry name" value="DnaJ_C"/>
    <property type="match status" value="1"/>
</dbReference>
<feature type="repeat" description="CXXCXGXG motif" evidence="9">
    <location>
        <begin position="161"/>
        <end position="168"/>
    </location>
</feature>
<dbReference type="InterPro" id="IPR001623">
    <property type="entry name" value="DnaJ_domain"/>
</dbReference>
<dbReference type="NCBIfam" id="NF008035">
    <property type="entry name" value="PRK10767.1"/>
    <property type="match status" value="1"/>
</dbReference>
<keyword evidence="8 9" id="KW-0143">Chaperone</keyword>
<dbReference type="PANTHER" id="PTHR43096:SF48">
    <property type="entry name" value="CHAPERONE PROTEIN DNAJ"/>
    <property type="match status" value="1"/>
</dbReference>
<feature type="repeat" description="CXXCXGXG motif" evidence="9">
    <location>
        <begin position="144"/>
        <end position="151"/>
    </location>
</feature>
<dbReference type="CDD" id="cd10719">
    <property type="entry name" value="DnaJ_zf"/>
    <property type="match status" value="1"/>
</dbReference>
<dbReference type="CDD" id="cd06257">
    <property type="entry name" value="DnaJ"/>
    <property type="match status" value="1"/>
</dbReference>
<keyword evidence="5 9" id="KW-0863">Zinc-finger</keyword>
<evidence type="ECO:0000256" key="6">
    <source>
        <dbReference type="ARBA" id="ARBA00022833"/>
    </source>
</evidence>
<feature type="binding site" evidence="9">
    <location>
        <position position="144"/>
    </location>
    <ligand>
        <name>Zn(2+)</name>
        <dbReference type="ChEBI" id="CHEBI:29105"/>
        <label>1</label>
    </ligand>
</feature>
<comment type="subunit">
    <text evidence="9">Homodimer.</text>
</comment>
<dbReference type="InterPro" id="IPR036410">
    <property type="entry name" value="HSP_DnaJ_Cys-rich_dom_sf"/>
</dbReference>
<feature type="binding site" evidence="9">
    <location>
        <position position="190"/>
    </location>
    <ligand>
        <name>Zn(2+)</name>
        <dbReference type="ChEBI" id="CHEBI:29105"/>
        <label>2</label>
    </ligand>
</feature>
<dbReference type="PROSITE" id="PS00636">
    <property type="entry name" value="DNAJ_1"/>
    <property type="match status" value="1"/>
</dbReference>
<feature type="binding site" evidence="9">
    <location>
        <position position="201"/>
    </location>
    <ligand>
        <name>Zn(2+)</name>
        <dbReference type="ChEBI" id="CHEBI:29105"/>
        <label>1</label>
    </ligand>
</feature>
<dbReference type="InterPro" id="IPR008971">
    <property type="entry name" value="HSP40/DnaJ_pept-bd"/>
</dbReference>
<feature type="repeat" description="CXXCXGXG motif" evidence="9">
    <location>
        <begin position="187"/>
        <end position="194"/>
    </location>
</feature>
<keyword evidence="1 9" id="KW-0963">Cytoplasm</keyword>
<feature type="domain" description="J" evidence="11">
    <location>
        <begin position="4"/>
        <end position="68"/>
    </location>
</feature>
<dbReference type="PANTHER" id="PTHR43096">
    <property type="entry name" value="DNAJ HOMOLOG 1, MITOCHONDRIAL-RELATED"/>
    <property type="match status" value="1"/>
</dbReference>
<evidence type="ECO:0000256" key="2">
    <source>
        <dbReference type="ARBA" id="ARBA00022705"/>
    </source>
</evidence>
<dbReference type="SUPFAM" id="SSF49493">
    <property type="entry name" value="HSP40/DnaJ peptide-binding domain"/>
    <property type="match status" value="2"/>
</dbReference>
<feature type="binding site" evidence="9">
    <location>
        <position position="164"/>
    </location>
    <ligand>
        <name>Zn(2+)</name>
        <dbReference type="ChEBI" id="CHEBI:29105"/>
        <label>2</label>
    </ligand>
</feature>
<sequence length="379" mass="40756">MSNDYYATLGVRRDASQEEIKKAYRRLARELHPDVNPDPETQERFKEINQAYEVLSDAGKRRMYDMGADPFGGGGGAGAGAGGFGAGFPFSDIMDAFFGSAGAARGPRSRARRGRNATIRVELDLAEAAFGTTREIVVDTAVVCEVCQGSGAASGTHPDTCDMCHGRGEVSQVTRSFLGQVMTSRPCPQCGGYGSVIRHPCMECSGEGRVRTRRTIKVRIPAGVEDGTHIQLAGEGEVGPGGGPPGDLFLEIVERPHQIFERRGDDLHCTVAIPMTAAALGTSLTIETLDGAEEIDIRPGTQAGQVIPLYGKGVQRLNETGRGDLLIHVNVETPSKLDPQQEELLRELAKLRGEERPPGKFSPGQQGFFSRLRDAFNGR</sequence>
<dbReference type="Pfam" id="PF01556">
    <property type="entry name" value="DnaJ_C"/>
    <property type="match status" value="1"/>
</dbReference>
<dbReference type="Gene3D" id="2.60.260.20">
    <property type="entry name" value="Urease metallochaperone UreE, N-terminal domain"/>
    <property type="match status" value="2"/>
</dbReference>
<feature type="repeat" description="CXXCXGXG motif" evidence="9">
    <location>
        <begin position="201"/>
        <end position="208"/>
    </location>
</feature>
<protein>
    <recommendedName>
        <fullName evidence="9">Chaperone protein DnaJ</fullName>
    </recommendedName>
</protein>
<reference evidence="13" key="1">
    <citation type="submission" date="2022-10" db="EMBL/GenBank/DDBJ databases">
        <title>The complete genomes of actinobacterial strains from the NBC collection.</title>
        <authorList>
            <person name="Joergensen T.S."/>
            <person name="Alvarez Arevalo M."/>
            <person name="Sterndorff E.B."/>
            <person name="Faurdal D."/>
            <person name="Vuksanovic O."/>
            <person name="Mourched A.-S."/>
            <person name="Charusanti P."/>
            <person name="Shaw S."/>
            <person name="Blin K."/>
            <person name="Weber T."/>
        </authorList>
    </citation>
    <scope>NUCLEOTIDE SEQUENCE</scope>
    <source>
        <strain evidence="13">NBC_00254</strain>
    </source>
</reference>
<dbReference type="InterPro" id="IPR001305">
    <property type="entry name" value="HSP_DnaJ_Cys-rich_dom"/>
</dbReference>
<feature type="zinc finger region" description="CR-type" evidence="10">
    <location>
        <begin position="131"/>
        <end position="213"/>
    </location>
</feature>
<evidence type="ECO:0000256" key="1">
    <source>
        <dbReference type="ARBA" id="ARBA00022490"/>
    </source>
</evidence>
<keyword evidence="14" id="KW-1185">Reference proteome</keyword>
<comment type="cofactor">
    <cofactor evidence="9">
        <name>Zn(2+)</name>
        <dbReference type="ChEBI" id="CHEBI:29105"/>
    </cofactor>
    <text evidence="9">Binds 2 Zn(2+) ions per monomer.</text>
</comment>
<evidence type="ECO:0000256" key="9">
    <source>
        <dbReference type="HAMAP-Rule" id="MF_01152"/>
    </source>
</evidence>
<evidence type="ECO:0000313" key="14">
    <source>
        <dbReference type="Proteomes" id="UP001432011"/>
    </source>
</evidence>
<evidence type="ECO:0000259" key="11">
    <source>
        <dbReference type="PROSITE" id="PS50076"/>
    </source>
</evidence>
<dbReference type="SMART" id="SM00271">
    <property type="entry name" value="DnaJ"/>
    <property type="match status" value="1"/>
</dbReference>
<dbReference type="RefSeq" id="WP_142649839.1">
    <property type="nucleotide sequence ID" value="NZ_CP108085.1"/>
</dbReference>
<evidence type="ECO:0000259" key="12">
    <source>
        <dbReference type="PROSITE" id="PS51188"/>
    </source>
</evidence>
<keyword evidence="3 9" id="KW-0479">Metal-binding</keyword>
<dbReference type="InterPro" id="IPR018253">
    <property type="entry name" value="DnaJ_domain_CS"/>
</dbReference>
<keyword evidence="6 9" id="KW-0862">Zinc</keyword>
<comment type="domain">
    <text evidence="9">The J domain is necessary and sufficient to stimulate DnaK ATPase activity. Zinc center 1 plays an important role in the autonomous, DnaK-independent chaperone activity of DnaJ. Zinc center 2 is essential for interaction with DnaK and for DnaJ activity.</text>
</comment>
<dbReference type="SUPFAM" id="SSF46565">
    <property type="entry name" value="Chaperone J-domain"/>
    <property type="match status" value="1"/>
</dbReference>
<feature type="binding site" evidence="9">
    <location>
        <position position="147"/>
    </location>
    <ligand>
        <name>Zn(2+)</name>
        <dbReference type="ChEBI" id="CHEBI:29105"/>
        <label>1</label>
    </ligand>
</feature>
<evidence type="ECO:0000256" key="4">
    <source>
        <dbReference type="ARBA" id="ARBA00022737"/>
    </source>
</evidence>
<accession>A0ABZ1SSW0</accession>
<evidence type="ECO:0000256" key="7">
    <source>
        <dbReference type="ARBA" id="ARBA00023016"/>
    </source>
</evidence>
<comment type="similarity">
    <text evidence="9">Belongs to the DnaJ family.</text>
</comment>
<dbReference type="Pfam" id="PF00226">
    <property type="entry name" value="DnaJ"/>
    <property type="match status" value="1"/>
</dbReference>
<feature type="binding site" evidence="9">
    <location>
        <position position="187"/>
    </location>
    <ligand>
        <name>Zn(2+)</name>
        <dbReference type="ChEBI" id="CHEBI:29105"/>
        <label>2</label>
    </ligand>
</feature>
<dbReference type="InterPro" id="IPR002939">
    <property type="entry name" value="DnaJ_C"/>
</dbReference>
<evidence type="ECO:0000313" key="13">
    <source>
        <dbReference type="EMBL" id="WUP75468.1"/>
    </source>
</evidence>
<dbReference type="EMBL" id="CP108085">
    <property type="protein sequence ID" value="WUP75468.1"/>
    <property type="molecule type" value="Genomic_DNA"/>
</dbReference>
<dbReference type="PROSITE" id="PS51188">
    <property type="entry name" value="ZF_CR"/>
    <property type="match status" value="1"/>
</dbReference>